<proteinExistence type="inferred from homology"/>
<dbReference type="InterPro" id="IPR018202">
    <property type="entry name" value="Ser_caboxypep_ser_AS"/>
</dbReference>
<keyword evidence="2 7" id="KW-0121">Carboxypeptidase</keyword>
<reference evidence="8" key="1">
    <citation type="submission" date="2018-07" db="EMBL/GenBank/DDBJ databases">
        <authorList>
            <person name="Quirk P.G."/>
            <person name="Krulwich T.A."/>
        </authorList>
    </citation>
    <scope>NUCLEOTIDE SEQUENCE</scope>
</reference>
<protein>
    <recommendedName>
        <fullName evidence="7">Carboxypeptidase</fullName>
        <ecNumber evidence="7">3.4.16.-</ecNumber>
    </recommendedName>
</protein>
<dbReference type="PROSITE" id="PS00560">
    <property type="entry name" value="CARBOXYPEPT_SER_HIS"/>
    <property type="match status" value="1"/>
</dbReference>
<dbReference type="Gene3D" id="3.40.50.1820">
    <property type="entry name" value="alpha/beta hydrolase"/>
    <property type="match status" value="1"/>
</dbReference>
<dbReference type="Pfam" id="PF00450">
    <property type="entry name" value="Peptidase_S10"/>
    <property type="match status" value="1"/>
</dbReference>
<dbReference type="PANTHER" id="PTHR11802">
    <property type="entry name" value="SERINE PROTEASE FAMILY S10 SERINE CARBOXYPEPTIDASE"/>
    <property type="match status" value="1"/>
</dbReference>
<evidence type="ECO:0000313" key="8">
    <source>
        <dbReference type="EMBL" id="SSX24175.1"/>
    </source>
</evidence>
<sequence>MFRYIHLPLTIFYFIFLCEINCFSLKSPFKFGSPITPLTTDDDPGEPLFLTPYLERGDIELAQNLSQVTSLDASSWVKSYSGLFTVNKKYESNMFFWYFEAASDPDNAPVLIWLQGGPGATSLFGLFTENGPFDVDENGNTVKRKYSWHLNHHLLYIDNPVGTGFSFTNSDDGYVQNEEEVAANLYETLRQFYILFPHLKSRPLFLSGESYAGKYVPAFGFAIDQKNEDPQKELVMNLQGMAIGNAWSDPVHQVQMGDRLYQLGLIDSNTLKIFHDYEKRGIQMIKDEDYLGAFMLFDVLLDGDMTPSGSIMKNATGITFPYNYLAQREPKSYLSKLISNPMWRKAIHVGNLTFNSNDGVNGNRVANNLMLDVMKSVAPWTEYLLNKYRMVFYNGQLDLVCPYPQEVNHLKHLKFNDADKYKTAKRMIWKVDDDIAGYVKEAGNLVEVLVRDSGHMVPTDQPKWAFDLITRVTHGKKFI</sequence>
<evidence type="ECO:0000256" key="3">
    <source>
        <dbReference type="ARBA" id="ARBA00022670"/>
    </source>
</evidence>
<dbReference type="InterPro" id="IPR001563">
    <property type="entry name" value="Peptidase_S10"/>
</dbReference>
<keyword evidence="5 7" id="KW-0378">Hydrolase</keyword>
<keyword evidence="6" id="KW-0325">Glycoprotein</keyword>
<evidence type="ECO:0000256" key="1">
    <source>
        <dbReference type="ARBA" id="ARBA00009431"/>
    </source>
</evidence>
<dbReference type="FunFam" id="3.40.50.1820:FF:000096">
    <property type="entry name" value="Carboxypeptidase vitellogenic-like"/>
    <property type="match status" value="1"/>
</dbReference>
<evidence type="ECO:0000256" key="2">
    <source>
        <dbReference type="ARBA" id="ARBA00022645"/>
    </source>
</evidence>
<dbReference type="InterPro" id="IPR033124">
    <property type="entry name" value="Ser_caboxypep_his_AS"/>
</dbReference>
<keyword evidence="3 7" id="KW-0645">Protease</keyword>
<dbReference type="SUPFAM" id="SSF53474">
    <property type="entry name" value="alpha/beta-Hydrolases"/>
    <property type="match status" value="1"/>
</dbReference>
<dbReference type="PRINTS" id="PR00724">
    <property type="entry name" value="CRBOXYPTASEC"/>
</dbReference>
<dbReference type="PANTHER" id="PTHR11802:SF472">
    <property type="entry name" value="SERINE CARBOXYPEPTIDASE CPVL-RELATED"/>
    <property type="match status" value="1"/>
</dbReference>
<dbReference type="EC" id="3.4.16.-" evidence="7"/>
<dbReference type="InterPro" id="IPR029058">
    <property type="entry name" value="AB_hydrolase_fold"/>
</dbReference>
<dbReference type="PROSITE" id="PS00131">
    <property type="entry name" value="CARBOXYPEPT_SER_SER"/>
    <property type="match status" value="1"/>
</dbReference>
<gene>
    <name evidence="8" type="primary">CSON010409</name>
</gene>
<dbReference type="AlphaFoldDB" id="A0A336M1Q6"/>
<dbReference type="EMBL" id="UFQT01000421">
    <property type="protein sequence ID" value="SSX24175.1"/>
    <property type="molecule type" value="Genomic_DNA"/>
</dbReference>
<comment type="similarity">
    <text evidence="1 7">Belongs to the peptidase S10 family.</text>
</comment>
<accession>A0A336M1Q6</accession>
<dbReference type="GO" id="GO:0006508">
    <property type="term" value="P:proteolysis"/>
    <property type="evidence" value="ECO:0007669"/>
    <property type="project" value="UniProtKB-KW"/>
</dbReference>
<name>A0A336M1Q6_CULSO</name>
<evidence type="ECO:0000256" key="5">
    <source>
        <dbReference type="ARBA" id="ARBA00022801"/>
    </source>
</evidence>
<evidence type="ECO:0000256" key="7">
    <source>
        <dbReference type="RuleBase" id="RU361156"/>
    </source>
</evidence>
<organism evidence="8">
    <name type="scientific">Culicoides sonorensis</name>
    <name type="common">Biting midge</name>
    <dbReference type="NCBI Taxonomy" id="179676"/>
    <lineage>
        <taxon>Eukaryota</taxon>
        <taxon>Metazoa</taxon>
        <taxon>Ecdysozoa</taxon>
        <taxon>Arthropoda</taxon>
        <taxon>Hexapoda</taxon>
        <taxon>Insecta</taxon>
        <taxon>Pterygota</taxon>
        <taxon>Neoptera</taxon>
        <taxon>Endopterygota</taxon>
        <taxon>Diptera</taxon>
        <taxon>Nematocera</taxon>
        <taxon>Chironomoidea</taxon>
        <taxon>Ceratopogonidae</taxon>
        <taxon>Ceratopogoninae</taxon>
        <taxon>Culicoides</taxon>
        <taxon>Monoculicoides</taxon>
    </lineage>
</organism>
<dbReference type="GO" id="GO:0004185">
    <property type="term" value="F:serine-type carboxypeptidase activity"/>
    <property type="evidence" value="ECO:0007669"/>
    <property type="project" value="UniProtKB-UniRule"/>
</dbReference>
<dbReference type="OMA" id="EMADQFV"/>
<evidence type="ECO:0000256" key="4">
    <source>
        <dbReference type="ARBA" id="ARBA00022729"/>
    </source>
</evidence>
<evidence type="ECO:0000256" key="6">
    <source>
        <dbReference type="ARBA" id="ARBA00023180"/>
    </source>
</evidence>
<dbReference type="VEuPathDB" id="VectorBase:CSON010409"/>
<keyword evidence="4" id="KW-0732">Signal</keyword>